<dbReference type="InterPro" id="IPR002104">
    <property type="entry name" value="Integrase_catalytic"/>
</dbReference>
<dbReference type="RefSeq" id="WP_345427342.1">
    <property type="nucleotide sequence ID" value="NZ_BAABGT010000122.1"/>
</dbReference>
<evidence type="ECO:0000256" key="3">
    <source>
        <dbReference type="PROSITE-ProRule" id="PRU01248"/>
    </source>
</evidence>
<evidence type="ECO:0000313" key="7">
    <source>
        <dbReference type="Proteomes" id="UP001501598"/>
    </source>
</evidence>
<feature type="domain" description="Tyr recombinase" evidence="4">
    <location>
        <begin position="179"/>
        <end position="379"/>
    </location>
</feature>
<sequence length="386" mass="43157">MAAPRIRPIQVGERTRYRFVVDAGRDPVTGKRKQITRTYDRKKDAERELAKILTEVDRGTYAVPSKLTVEQYLDDWLRSATRGKEAATARNYEDALRPVRGRLGAVLLQKLTTRDVEDLVEWMATEGRRRGGKPGTPLGARTIQLTLSRLRSALADAVRHRLIDFNVAEPVRPPKQSKVRRTPWTEAEVRTVLRWLAGKRLEAVLLLSFLALRPAEVCGLRWSDVDLDEETLTVANTRTLVASAEGMVVVEKGPKSDAGRRVLPMPAQVTKGLKLLRKLQAAEQLAAGPAYSPTGYVLVDELGEPCRTDWLRRRVYEAMEEAGVRRVRLYDARHSVLTYLAMNGVPPAIVSAWAGHSDLSLALKVYTHPTLKDLEQGRDAIATMLG</sequence>
<proteinExistence type="predicted"/>
<name>A0ABP8S3J4_9PSEU</name>
<evidence type="ECO:0000259" key="4">
    <source>
        <dbReference type="PROSITE" id="PS51898"/>
    </source>
</evidence>
<organism evidence="6 7">
    <name type="scientific">Pseudonocardia xishanensis</name>
    <dbReference type="NCBI Taxonomy" id="630995"/>
    <lineage>
        <taxon>Bacteria</taxon>
        <taxon>Bacillati</taxon>
        <taxon>Actinomycetota</taxon>
        <taxon>Actinomycetes</taxon>
        <taxon>Pseudonocardiales</taxon>
        <taxon>Pseudonocardiaceae</taxon>
        <taxon>Pseudonocardia</taxon>
    </lineage>
</organism>
<dbReference type="PANTHER" id="PTHR30349">
    <property type="entry name" value="PHAGE INTEGRASE-RELATED"/>
    <property type="match status" value="1"/>
</dbReference>
<keyword evidence="2" id="KW-0233">DNA recombination</keyword>
<evidence type="ECO:0000313" key="6">
    <source>
        <dbReference type="EMBL" id="GAA4559494.1"/>
    </source>
</evidence>
<feature type="domain" description="Core-binding (CB)" evidence="5">
    <location>
        <begin position="67"/>
        <end position="158"/>
    </location>
</feature>
<dbReference type="InterPro" id="IPR013762">
    <property type="entry name" value="Integrase-like_cat_sf"/>
</dbReference>
<dbReference type="PROSITE" id="PS51900">
    <property type="entry name" value="CB"/>
    <property type="match status" value="1"/>
</dbReference>
<evidence type="ECO:0000256" key="2">
    <source>
        <dbReference type="ARBA" id="ARBA00023172"/>
    </source>
</evidence>
<protein>
    <submittedName>
        <fullName evidence="6">Site-specific integrase</fullName>
    </submittedName>
</protein>
<gene>
    <name evidence="6" type="ORF">GCM10023175_67490</name>
</gene>
<dbReference type="Proteomes" id="UP001501598">
    <property type="component" value="Unassembled WGS sequence"/>
</dbReference>
<dbReference type="InterPro" id="IPR050090">
    <property type="entry name" value="Tyrosine_recombinase_XerCD"/>
</dbReference>
<keyword evidence="7" id="KW-1185">Reference proteome</keyword>
<dbReference type="CDD" id="cd01189">
    <property type="entry name" value="INT_ICEBs1_C_like"/>
    <property type="match status" value="1"/>
</dbReference>
<evidence type="ECO:0000256" key="1">
    <source>
        <dbReference type="ARBA" id="ARBA00023125"/>
    </source>
</evidence>
<dbReference type="EMBL" id="BAABGT010000122">
    <property type="protein sequence ID" value="GAA4559494.1"/>
    <property type="molecule type" value="Genomic_DNA"/>
</dbReference>
<dbReference type="SUPFAM" id="SSF56349">
    <property type="entry name" value="DNA breaking-rejoining enzymes"/>
    <property type="match status" value="1"/>
</dbReference>
<dbReference type="PANTHER" id="PTHR30349:SF91">
    <property type="entry name" value="INTA PROTEIN"/>
    <property type="match status" value="1"/>
</dbReference>
<dbReference type="Gene3D" id="1.10.443.10">
    <property type="entry name" value="Intergrase catalytic core"/>
    <property type="match status" value="1"/>
</dbReference>
<dbReference type="PROSITE" id="PS51898">
    <property type="entry name" value="TYR_RECOMBINASE"/>
    <property type="match status" value="1"/>
</dbReference>
<keyword evidence="1 3" id="KW-0238">DNA-binding</keyword>
<accession>A0ABP8S3J4</accession>
<dbReference type="Gene3D" id="1.10.150.130">
    <property type="match status" value="1"/>
</dbReference>
<dbReference type="InterPro" id="IPR010998">
    <property type="entry name" value="Integrase_recombinase_N"/>
</dbReference>
<dbReference type="Pfam" id="PF00589">
    <property type="entry name" value="Phage_integrase"/>
    <property type="match status" value="1"/>
</dbReference>
<dbReference type="Pfam" id="PF14657">
    <property type="entry name" value="Arm-DNA-bind_4"/>
    <property type="match status" value="1"/>
</dbReference>
<dbReference type="InterPro" id="IPR028259">
    <property type="entry name" value="AP2-like_int_N"/>
</dbReference>
<evidence type="ECO:0000259" key="5">
    <source>
        <dbReference type="PROSITE" id="PS51900"/>
    </source>
</evidence>
<comment type="caution">
    <text evidence="6">The sequence shown here is derived from an EMBL/GenBank/DDBJ whole genome shotgun (WGS) entry which is preliminary data.</text>
</comment>
<dbReference type="InterPro" id="IPR044068">
    <property type="entry name" value="CB"/>
</dbReference>
<dbReference type="InterPro" id="IPR011010">
    <property type="entry name" value="DNA_brk_join_enz"/>
</dbReference>
<reference evidence="7" key="1">
    <citation type="journal article" date="2019" name="Int. J. Syst. Evol. Microbiol.">
        <title>The Global Catalogue of Microorganisms (GCM) 10K type strain sequencing project: providing services to taxonomists for standard genome sequencing and annotation.</title>
        <authorList>
            <consortium name="The Broad Institute Genomics Platform"/>
            <consortium name="The Broad Institute Genome Sequencing Center for Infectious Disease"/>
            <person name="Wu L."/>
            <person name="Ma J."/>
        </authorList>
    </citation>
    <scope>NUCLEOTIDE SEQUENCE [LARGE SCALE GENOMIC DNA]</scope>
    <source>
        <strain evidence="7">JCM 17906</strain>
    </source>
</reference>